<comment type="caution">
    <text evidence="6">The sequence shown here is derived from an EMBL/GenBank/DDBJ whole genome shotgun (WGS) entry which is preliminary data.</text>
</comment>
<evidence type="ECO:0000256" key="2">
    <source>
        <dbReference type="ARBA" id="ARBA00022670"/>
    </source>
</evidence>
<dbReference type="RefSeq" id="WP_145632989.1">
    <property type="nucleotide sequence ID" value="NZ_CP088014.1"/>
</dbReference>
<evidence type="ECO:0000256" key="4">
    <source>
        <dbReference type="ARBA" id="ARBA00022825"/>
    </source>
</evidence>
<keyword evidence="2" id="KW-0645">Protease</keyword>
<dbReference type="EMBL" id="VLKL01000007">
    <property type="protein sequence ID" value="TWI05616.1"/>
    <property type="molecule type" value="Genomic_DNA"/>
</dbReference>
<reference evidence="6 7" key="1">
    <citation type="journal article" date="2015" name="Stand. Genomic Sci.">
        <title>Genomic Encyclopedia of Bacterial and Archaeal Type Strains, Phase III: the genomes of soil and plant-associated and newly described type strains.</title>
        <authorList>
            <person name="Whitman W.B."/>
            <person name="Woyke T."/>
            <person name="Klenk H.P."/>
            <person name="Zhou Y."/>
            <person name="Lilburn T.G."/>
            <person name="Beck B.J."/>
            <person name="De Vos P."/>
            <person name="Vandamme P."/>
            <person name="Eisen J.A."/>
            <person name="Garrity G."/>
            <person name="Hugenholtz P."/>
            <person name="Kyrpides N.C."/>
        </authorList>
    </citation>
    <scope>NUCLEOTIDE SEQUENCE [LARGE SCALE GENOMIC DNA]</scope>
    <source>
        <strain evidence="6 7">CGMCC 1.10947</strain>
    </source>
</reference>
<dbReference type="Gene3D" id="2.30.42.10">
    <property type="match status" value="1"/>
</dbReference>
<accession>A0A562LDI5</accession>
<dbReference type="GO" id="GO:0006508">
    <property type="term" value="P:proteolysis"/>
    <property type="evidence" value="ECO:0007669"/>
    <property type="project" value="UniProtKB-KW"/>
</dbReference>
<proteinExistence type="inferred from homology"/>
<dbReference type="OrthoDB" id="7358927at2"/>
<dbReference type="PRINTS" id="PR00834">
    <property type="entry name" value="PROTEASES2C"/>
</dbReference>
<dbReference type="PANTHER" id="PTHR43343:SF3">
    <property type="entry name" value="PROTEASE DO-LIKE 8, CHLOROPLASTIC"/>
    <property type="match status" value="1"/>
</dbReference>
<dbReference type="SUPFAM" id="SSF50156">
    <property type="entry name" value="PDZ domain-like"/>
    <property type="match status" value="1"/>
</dbReference>
<dbReference type="InterPro" id="IPR001478">
    <property type="entry name" value="PDZ"/>
</dbReference>
<keyword evidence="3" id="KW-0378">Hydrolase</keyword>
<dbReference type="SMART" id="SM00228">
    <property type="entry name" value="PDZ"/>
    <property type="match status" value="1"/>
</dbReference>
<evidence type="ECO:0000259" key="5">
    <source>
        <dbReference type="PROSITE" id="PS50106"/>
    </source>
</evidence>
<keyword evidence="4" id="KW-0720">Serine protease</keyword>
<feature type="domain" description="PDZ" evidence="5">
    <location>
        <begin position="256"/>
        <end position="353"/>
    </location>
</feature>
<dbReference type="InterPro" id="IPR036034">
    <property type="entry name" value="PDZ_sf"/>
</dbReference>
<sequence length="368" mass="37770">MNRRYAIAAAVAAGLLLAVTSAKILHVPISFAPWAAPSARAVEQRGPLSDGEKATIDIFERVSPSVVQVAVKSDANPLMGEEGQGGGGASGTGFVWDRDGHLVTNNHVVANGNEIAVRFASGEVAEVDLVGRAPNYDLAVLRIRSVRQLPPPIALGSSNDLKVGQSAFAIGNPFGLDQSMTSGIISALKRRLPTHGGREIANVIQTDAAINPGNSGGPLLDSAGRLIGVTTAIISPSGSNAGIGFAVPVDVVNRIVPELIRNGRVPTPGIGIVAAGEDVSTRLGVEGVIVVRTAPGSPAERAGIRGVNFSTGAVGDIITAVEGKPVRRLADLTDALEQVGAGKSVRLTVKRGSDSRDVNVGIIDIERS</sequence>
<dbReference type="Gene3D" id="2.40.10.120">
    <property type="match status" value="1"/>
</dbReference>
<evidence type="ECO:0000256" key="1">
    <source>
        <dbReference type="ARBA" id="ARBA00010541"/>
    </source>
</evidence>
<dbReference type="Pfam" id="PF13180">
    <property type="entry name" value="PDZ_2"/>
    <property type="match status" value="1"/>
</dbReference>
<dbReference type="PROSITE" id="PS50106">
    <property type="entry name" value="PDZ"/>
    <property type="match status" value="1"/>
</dbReference>
<gene>
    <name evidence="6" type="ORF">IQ17_03116</name>
</gene>
<evidence type="ECO:0000313" key="7">
    <source>
        <dbReference type="Proteomes" id="UP000317176"/>
    </source>
</evidence>
<dbReference type="GO" id="GO:0004252">
    <property type="term" value="F:serine-type endopeptidase activity"/>
    <property type="evidence" value="ECO:0007669"/>
    <property type="project" value="InterPro"/>
</dbReference>
<protein>
    <submittedName>
        <fullName evidence="6">2-alkenal reductase</fullName>
    </submittedName>
</protein>
<evidence type="ECO:0000256" key="3">
    <source>
        <dbReference type="ARBA" id="ARBA00022801"/>
    </source>
</evidence>
<dbReference type="Pfam" id="PF13365">
    <property type="entry name" value="Trypsin_2"/>
    <property type="match status" value="1"/>
</dbReference>
<comment type="similarity">
    <text evidence="1">Belongs to the peptidase S1C family.</text>
</comment>
<dbReference type="AlphaFoldDB" id="A0A562LDI5"/>
<name>A0A562LDI5_9BRAD</name>
<evidence type="ECO:0000313" key="6">
    <source>
        <dbReference type="EMBL" id="TWI05616.1"/>
    </source>
</evidence>
<keyword evidence="7" id="KW-1185">Reference proteome</keyword>
<dbReference type="InterPro" id="IPR009003">
    <property type="entry name" value="Peptidase_S1_PA"/>
</dbReference>
<organism evidence="6 7">
    <name type="scientific">Bradyrhizobium daqingense</name>
    <dbReference type="NCBI Taxonomy" id="993502"/>
    <lineage>
        <taxon>Bacteria</taxon>
        <taxon>Pseudomonadati</taxon>
        <taxon>Pseudomonadota</taxon>
        <taxon>Alphaproteobacteria</taxon>
        <taxon>Hyphomicrobiales</taxon>
        <taxon>Nitrobacteraceae</taxon>
        <taxon>Bradyrhizobium</taxon>
    </lineage>
</organism>
<dbReference type="InterPro" id="IPR051201">
    <property type="entry name" value="Chloro_Bact_Ser_Proteases"/>
</dbReference>
<dbReference type="InterPro" id="IPR001940">
    <property type="entry name" value="Peptidase_S1C"/>
</dbReference>
<dbReference type="Proteomes" id="UP000317176">
    <property type="component" value="Unassembled WGS sequence"/>
</dbReference>
<dbReference type="SUPFAM" id="SSF50494">
    <property type="entry name" value="Trypsin-like serine proteases"/>
    <property type="match status" value="1"/>
</dbReference>
<dbReference type="PANTHER" id="PTHR43343">
    <property type="entry name" value="PEPTIDASE S12"/>
    <property type="match status" value="1"/>
</dbReference>
<dbReference type="FunFam" id="2.40.10.10:FF:000001">
    <property type="entry name" value="Periplasmic serine protease DegS"/>
    <property type="match status" value="1"/>
</dbReference>